<dbReference type="PANTHER" id="PTHR12526:SF640">
    <property type="entry name" value="COLANIC ACID BIOSYNTHESIS GLYCOSYLTRANSFERASE WCAL-RELATED"/>
    <property type="match status" value="1"/>
</dbReference>
<name>A0A494ZTW1_9BACI</name>
<feature type="domain" description="Glycosyltransferase subfamily 4-like N-terminal" evidence="5">
    <location>
        <begin position="54"/>
        <end position="155"/>
    </location>
</feature>
<comment type="caution">
    <text evidence="6">The sequence shown here is derived from an EMBL/GenBank/DDBJ whole genome shotgun (WGS) entry which is preliminary data.</text>
</comment>
<dbReference type="Pfam" id="PF13439">
    <property type="entry name" value="Glyco_transf_4"/>
    <property type="match status" value="1"/>
</dbReference>
<reference evidence="6 7" key="1">
    <citation type="journal article" date="2016" name="Int. J. Syst. Evol. Microbiol.">
        <title>Oceanobacillus halophilus sp. nov., a novel moderately halophilic bacterium from a hypersaline lake.</title>
        <authorList>
            <person name="Amoozegar M.A."/>
            <person name="Bagheri M."/>
            <person name="Makhdoumi A."/>
            <person name="Nikou M.M."/>
            <person name="Fazeli S.A.S."/>
            <person name="Schumann P."/>
            <person name="Sproer C."/>
            <person name="Sanchez-Porro C."/>
            <person name="Ventosa A."/>
        </authorList>
    </citation>
    <scope>NUCLEOTIDE SEQUENCE [LARGE SCALE GENOMIC DNA]</scope>
    <source>
        <strain evidence="6 7">DSM 23996</strain>
    </source>
</reference>
<dbReference type="EMBL" id="RBZP01000022">
    <property type="protein sequence ID" value="RKQ29673.1"/>
    <property type="molecule type" value="Genomic_DNA"/>
</dbReference>
<evidence type="ECO:0000313" key="7">
    <source>
        <dbReference type="Proteomes" id="UP000269301"/>
    </source>
</evidence>
<evidence type="ECO:0000256" key="2">
    <source>
        <dbReference type="ARBA" id="ARBA00022676"/>
    </source>
</evidence>
<dbReference type="InterPro" id="IPR001296">
    <property type="entry name" value="Glyco_trans_1"/>
</dbReference>
<evidence type="ECO:0000259" key="5">
    <source>
        <dbReference type="Pfam" id="PF13439"/>
    </source>
</evidence>
<dbReference type="Gene3D" id="3.40.50.2000">
    <property type="entry name" value="Glycogen Phosphorylase B"/>
    <property type="match status" value="2"/>
</dbReference>
<proteinExistence type="inferred from homology"/>
<dbReference type="OrthoDB" id="73743at2"/>
<evidence type="ECO:0000313" key="6">
    <source>
        <dbReference type="EMBL" id="RKQ29673.1"/>
    </source>
</evidence>
<dbReference type="InterPro" id="IPR028098">
    <property type="entry name" value="Glyco_trans_4-like_N"/>
</dbReference>
<evidence type="ECO:0000256" key="1">
    <source>
        <dbReference type="ARBA" id="ARBA00009481"/>
    </source>
</evidence>
<dbReference type="Proteomes" id="UP000269301">
    <property type="component" value="Unassembled WGS sequence"/>
</dbReference>
<accession>A0A494ZTW1</accession>
<comment type="similarity">
    <text evidence="1">Belongs to the glycosyltransferase group 1 family. Glycosyltransferase 4 subfamily.</text>
</comment>
<dbReference type="RefSeq" id="WP_121205827.1">
    <property type="nucleotide sequence ID" value="NZ_RBZP01000022.1"/>
</dbReference>
<dbReference type="SUPFAM" id="SSF53756">
    <property type="entry name" value="UDP-Glycosyltransferase/glycogen phosphorylase"/>
    <property type="match status" value="1"/>
</dbReference>
<dbReference type="AlphaFoldDB" id="A0A494ZTW1"/>
<evidence type="ECO:0000259" key="4">
    <source>
        <dbReference type="Pfam" id="PF00534"/>
    </source>
</evidence>
<feature type="domain" description="Glycosyl transferase family 1" evidence="4">
    <location>
        <begin position="165"/>
        <end position="327"/>
    </location>
</feature>
<dbReference type="Pfam" id="PF00534">
    <property type="entry name" value="Glycos_transf_1"/>
    <property type="match status" value="1"/>
</dbReference>
<gene>
    <name evidence="6" type="ORF">D8M06_17235</name>
</gene>
<dbReference type="PANTHER" id="PTHR12526">
    <property type="entry name" value="GLYCOSYLTRANSFERASE"/>
    <property type="match status" value="1"/>
</dbReference>
<protein>
    <submittedName>
        <fullName evidence="6">Colanic acid biosynthesis glycosyltransferase WcaL</fullName>
    </submittedName>
</protein>
<keyword evidence="7" id="KW-1185">Reference proteome</keyword>
<keyword evidence="3 6" id="KW-0808">Transferase</keyword>
<evidence type="ECO:0000256" key="3">
    <source>
        <dbReference type="ARBA" id="ARBA00022679"/>
    </source>
</evidence>
<dbReference type="GO" id="GO:0016757">
    <property type="term" value="F:glycosyltransferase activity"/>
    <property type="evidence" value="ECO:0007669"/>
    <property type="project" value="UniProtKB-KW"/>
</dbReference>
<keyword evidence="2" id="KW-0328">Glycosyltransferase</keyword>
<sequence length="363" mass="41125">MRTVMHLNLRVDPTQYVPQIRKVPDYDYIHLVRQPKYMIDMSLLNEKVHYLNEIYSPKKFVGKHDVGILHAHHAQLGMLLLPFKKKTELPLVTSIRGRDATLADQPVGYMDGAKKLFEEGDLFLPVCEYLAERIIDWGCPPEKIKVLYGGVDLEQFKFRPPDVIGNSQNILSMGRLVEKKGHHILMKAFDKVRENFPKATLTIIGGGVMEEELRNLAKELNLGDSFQLLNKIPKALVQEKMQNADLFVAASMVASNGDVEGIPNTVKEAMATGLPVVSTTHAGIPELVTNNKDGLLVEENNVDELAEALEFMLLNRPLWESYALNARDKVERLFDQQKQLAEQARIYDELLGGELIEQKEEKK</sequence>
<organism evidence="6 7">
    <name type="scientific">Oceanobacillus halophilus</name>
    <dbReference type="NCBI Taxonomy" id="930130"/>
    <lineage>
        <taxon>Bacteria</taxon>
        <taxon>Bacillati</taxon>
        <taxon>Bacillota</taxon>
        <taxon>Bacilli</taxon>
        <taxon>Bacillales</taxon>
        <taxon>Bacillaceae</taxon>
        <taxon>Oceanobacillus</taxon>
    </lineage>
</organism>